<gene>
    <name evidence="1" type="ORF">FY550_01665</name>
</gene>
<organism evidence="1 2">
    <name type="scientific">Kushneria phosphatilytica</name>
    <dbReference type="NCBI Taxonomy" id="657387"/>
    <lineage>
        <taxon>Bacteria</taxon>
        <taxon>Pseudomonadati</taxon>
        <taxon>Pseudomonadota</taxon>
        <taxon>Gammaproteobacteria</taxon>
        <taxon>Oceanospirillales</taxon>
        <taxon>Halomonadaceae</taxon>
        <taxon>Kushneria</taxon>
    </lineage>
</organism>
<evidence type="ECO:0000313" key="1">
    <source>
        <dbReference type="EMBL" id="QEL09965.1"/>
    </source>
</evidence>
<protein>
    <submittedName>
        <fullName evidence="1">Uncharacterized protein</fullName>
    </submittedName>
</protein>
<accession>A0A5C0ZZ91</accession>
<name>A0A5C0ZZ91_9GAMM</name>
<dbReference type="RefSeq" id="WP_149054317.1">
    <property type="nucleotide sequence ID" value="NZ_CP043420.1"/>
</dbReference>
<keyword evidence="2" id="KW-1185">Reference proteome</keyword>
<dbReference type="KEGG" id="kuy:FY550_01665"/>
<proteinExistence type="predicted"/>
<evidence type="ECO:0000313" key="2">
    <source>
        <dbReference type="Proteomes" id="UP000322553"/>
    </source>
</evidence>
<reference evidence="1 2" key="1">
    <citation type="submission" date="2019-08" db="EMBL/GenBank/DDBJ databases">
        <title>Complete genome sequence of Kushneria sp. YCWA18, a halophilic phosphate-solubilizing bacterium isolated from Daqiao saltern in China.</title>
        <authorList>
            <person name="Du G.-X."/>
            <person name="Qu L.-Y."/>
        </authorList>
    </citation>
    <scope>NUCLEOTIDE SEQUENCE [LARGE SCALE GENOMIC DNA]</scope>
    <source>
        <strain evidence="1 2">YCWA18</strain>
    </source>
</reference>
<dbReference type="EMBL" id="CP043420">
    <property type="protein sequence ID" value="QEL09965.1"/>
    <property type="molecule type" value="Genomic_DNA"/>
</dbReference>
<dbReference type="Proteomes" id="UP000322553">
    <property type="component" value="Chromosome"/>
</dbReference>
<sequence>MALSPWHVASRMSSEDVAALLAGFDISLAETGDVHDHEKEFEEWRRVITDAARDGELSPCFVQVYTRDLVQEHTKDPYNDYGRIFITNWPPSLDDSWRRLPYTEIHLTFERQEVYRWLKASGIADDDIPEALRVMPAKRQQQSEELNPRLEGTYQRIIATLLAVQYGAKELEEPFRLADQVLDDCQAQDMKAPASRNTLGERFKQLPRVQKAPLD</sequence>
<dbReference type="AlphaFoldDB" id="A0A5C0ZZ91"/>